<dbReference type="Pfam" id="PF00076">
    <property type="entry name" value="RRM_1"/>
    <property type="match status" value="1"/>
</dbReference>
<protein>
    <recommendedName>
        <fullName evidence="3">RRM domain-containing protein</fullName>
    </recommendedName>
</protein>
<reference evidence="4 5" key="1">
    <citation type="journal article" date="2012" name="BMC Genomics">
        <title>Comparative genomic analysis of human infective Trypanosoma cruzi lineages with the bat-restricted subspecies T. cruzi marinkellei.</title>
        <authorList>
            <person name="Franzen O."/>
            <person name="Talavera-Lopez C."/>
            <person name="Ochaya S."/>
            <person name="Butler C.E."/>
            <person name="Messenger L.A."/>
            <person name="Lewis M.D."/>
            <person name="Llewellyn M.S."/>
            <person name="Marinkelle C.J."/>
            <person name="Tyler K.M."/>
            <person name="Miles M.A."/>
            <person name="Andersson B."/>
        </authorList>
    </citation>
    <scope>NUCLEOTIDE SEQUENCE [LARGE SCALE GENOMIC DNA]</scope>
    <source>
        <strain evidence="4 5">B7</strain>
    </source>
</reference>
<dbReference type="OrthoDB" id="439808at2759"/>
<evidence type="ECO:0000256" key="1">
    <source>
        <dbReference type="PROSITE-ProRule" id="PRU00176"/>
    </source>
</evidence>
<evidence type="ECO:0000313" key="4">
    <source>
        <dbReference type="EMBL" id="EKF38756.1"/>
    </source>
</evidence>
<accession>K2NUT8</accession>
<dbReference type="InterPro" id="IPR012677">
    <property type="entry name" value="Nucleotide-bd_a/b_plait_sf"/>
</dbReference>
<dbReference type="GO" id="GO:0003723">
    <property type="term" value="F:RNA binding"/>
    <property type="evidence" value="ECO:0007669"/>
    <property type="project" value="UniProtKB-UniRule"/>
</dbReference>
<dbReference type="Proteomes" id="UP000007350">
    <property type="component" value="Unassembled WGS sequence"/>
</dbReference>
<organism evidence="4 5">
    <name type="scientific">Trypanosoma cruzi marinkellei</name>
    <dbReference type="NCBI Taxonomy" id="85056"/>
    <lineage>
        <taxon>Eukaryota</taxon>
        <taxon>Discoba</taxon>
        <taxon>Euglenozoa</taxon>
        <taxon>Kinetoplastea</taxon>
        <taxon>Metakinetoplastina</taxon>
        <taxon>Trypanosomatida</taxon>
        <taxon>Trypanosomatidae</taxon>
        <taxon>Trypanosoma</taxon>
        <taxon>Schizotrypanum</taxon>
    </lineage>
</organism>
<sequence length="257" mass="28696">MSRSTRNVTFTPLGEGRVEVRSGRDLVPTGIIIDNTCRVYITQIPLERIERDGANALRAEFEAFGPVESYKMFTEKSGRFIGSVLCTYRNPADATAAVQNMNGQQIESSVLKVSLSRDHGVVLLHRAGPKGRRGNGINEGEEEDRWQHDQYQALLNGDLNDDTVNSHGYRRGGRRRRGGRGGIRSVDDAFERYIASRDREVMEKYQKNISSDDNKVSTKEERDTAEVSGVASNQNADDGKVTSTPPPRSFEREGEDQ</sequence>
<proteinExistence type="predicted"/>
<comment type="caution">
    <text evidence="4">The sequence shown here is derived from an EMBL/GenBank/DDBJ whole genome shotgun (WGS) entry which is preliminary data.</text>
</comment>
<dbReference type="SUPFAM" id="SSF54928">
    <property type="entry name" value="RNA-binding domain, RBD"/>
    <property type="match status" value="1"/>
</dbReference>
<dbReference type="Gene3D" id="3.30.70.330">
    <property type="match status" value="1"/>
</dbReference>
<feature type="region of interest" description="Disordered" evidence="2">
    <location>
        <begin position="206"/>
        <end position="257"/>
    </location>
</feature>
<name>K2NUT8_TRYCR</name>
<keyword evidence="1" id="KW-0694">RNA-binding</keyword>
<feature type="compositionally biased region" description="Basic and acidic residues" evidence="2">
    <location>
        <begin position="206"/>
        <end position="225"/>
    </location>
</feature>
<keyword evidence="5" id="KW-1185">Reference proteome</keyword>
<evidence type="ECO:0000256" key="2">
    <source>
        <dbReference type="SAM" id="MobiDB-lite"/>
    </source>
</evidence>
<feature type="region of interest" description="Disordered" evidence="2">
    <location>
        <begin position="157"/>
        <end position="183"/>
    </location>
</feature>
<dbReference type="AlphaFoldDB" id="K2NUT8"/>
<gene>
    <name evidence="4" type="ORF">MOQ_001028</name>
</gene>
<feature type="domain" description="RRM" evidence="3">
    <location>
        <begin position="37"/>
        <end position="118"/>
    </location>
</feature>
<dbReference type="EMBL" id="AHKC01005050">
    <property type="protein sequence ID" value="EKF38756.1"/>
    <property type="molecule type" value="Genomic_DNA"/>
</dbReference>
<dbReference type="InterPro" id="IPR000504">
    <property type="entry name" value="RRM_dom"/>
</dbReference>
<dbReference type="InterPro" id="IPR035979">
    <property type="entry name" value="RBD_domain_sf"/>
</dbReference>
<evidence type="ECO:0000259" key="3">
    <source>
        <dbReference type="PROSITE" id="PS50102"/>
    </source>
</evidence>
<dbReference type="CDD" id="cd00590">
    <property type="entry name" value="RRM_SF"/>
    <property type="match status" value="1"/>
</dbReference>
<evidence type="ECO:0000313" key="5">
    <source>
        <dbReference type="Proteomes" id="UP000007350"/>
    </source>
</evidence>
<feature type="compositionally biased region" description="Basic residues" evidence="2">
    <location>
        <begin position="168"/>
        <end position="179"/>
    </location>
</feature>
<dbReference type="SMART" id="SM00360">
    <property type="entry name" value="RRM"/>
    <property type="match status" value="1"/>
</dbReference>
<dbReference type="PROSITE" id="PS50102">
    <property type="entry name" value="RRM"/>
    <property type="match status" value="1"/>
</dbReference>